<evidence type="ECO:0000313" key="7">
    <source>
        <dbReference type="Proteomes" id="UP000664081"/>
    </source>
</evidence>
<dbReference type="EMBL" id="PZHR01000027">
    <property type="protein sequence ID" value="PTK59187.1"/>
    <property type="molecule type" value="Genomic_DNA"/>
</dbReference>
<organism evidence="5 6">
    <name type="scientific">Staphylococcus nepalensis</name>
    <dbReference type="NCBI Taxonomy" id="214473"/>
    <lineage>
        <taxon>Bacteria</taxon>
        <taxon>Bacillati</taxon>
        <taxon>Bacillota</taxon>
        <taxon>Bacilli</taxon>
        <taxon>Bacillales</taxon>
        <taxon>Staphylococcaceae</taxon>
        <taxon>Staphylococcus</taxon>
    </lineage>
</organism>
<dbReference type="PANTHER" id="PTHR43861">
    <property type="entry name" value="TRANS-ACONITATE 2-METHYLTRANSFERASE-RELATED"/>
    <property type="match status" value="1"/>
</dbReference>
<dbReference type="AlphaFoldDB" id="A0A291JKD2"/>
<keyword evidence="7" id="KW-1185">Reference proteome</keyword>
<reference evidence="4 7" key="3">
    <citation type="submission" date="2021-03" db="EMBL/GenBank/DDBJ databases">
        <title>Staphylococci and Mammaliicocci in bats.</title>
        <authorList>
            <person name="Fountain K."/>
        </authorList>
    </citation>
    <scope>NUCLEOTIDE SEQUENCE [LARGE SCALE GENOMIC DNA]</scope>
    <source>
        <strain evidence="4 7">18_1_E_SW</strain>
    </source>
</reference>
<dbReference type="InterPro" id="IPR041698">
    <property type="entry name" value="Methyltransf_25"/>
</dbReference>
<reference evidence="5" key="2">
    <citation type="submission" date="2018-03" db="EMBL/GenBank/DDBJ databases">
        <authorList>
            <person name="Keele B.F."/>
        </authorList>
    </citation>
    <scope>NUCLEOTIDE SEQUENCE</scope>
    <source>
        <strain evidence="5">SNUC 4337</strain>
    </source>
</reference>
<dbReference type="GO" id="GO:0032259">
    <property type="term" value="P:methylation"/>
    <property type="evidence" value="ECO:0007669"/>
    <property type="project" value="UniProtKB-KW"/>
</dbReference>
<dbReference type="KEGG" id="snl:BJD96_06395"/>
<evidence type="ECO:0000313" key="5">
    <source>
        <dbReference type="EMBL" id="PTK59187.1"/>
    </source>
</evidence>
<dbReference type="GeneID" id="66776725"/>
<evidence type="ECO:0000259" key="3">
    <source>
        <dbReference type="Pfam" id="PF13649"/>
    </source>
</evidence>
<gene>
    <name evidence="5" type="ORF">BUZ61_06720</name>
    <name evidence="4" type="ORF">J3T88_01825</name>
</gene>
<proteinExistence type="predicted"/>
<accession>A0A291JKD2</accession>
<comment type="caution">
    <text evidence="5">The sequence shown here is derived from an EMBL/GenBank/DDBJ whole genome shotgun (WGS) entry which is preliminary data.</text>
</comment>
<sequence length="239" mass="28093">MVQYEEMSFYYDQLTLDQPYESWLNLVDYFANNKTSILDIGCGTGSFTSKLDGFDHITGMDLSVDMLSIAMQKSNKVNWIEGDMTEFELNRQFDVITIFCDSLNYLPEKEDVTATFHQVYNHLETDSGVFMFDVHTEHKMTTLFNNESYIDETENVFLGWEAVRGEAPLSVWHDMTFFIKKGENQYIRFDESHYQRTYTEEIYTSMLEACGFKNITTFVDFEIDNHDKDGERLFFIAKK</sequence>
<dbReference type="SUPFAM" id="SSF53335">
    <property type="entry name" value="S-adenosyl-L-methionine-dependent methyltransferases"/>
    <property type="match status" value="1"/>
</dbReference>
<dbReference type="GO" id="GO:0008168">
    <property type="term" value="F:methyltransferase activity"/>
    <property type="evidence" value="ECO:0007669"/>
    <property type="project" value="UniProtKB-KW"/>
</dbReference>
<dbReference type="EMBL" id="JAFNLT010000001">
    <property type="protein sequence ID" value="MBO1226062.1"/>
    <property type="molecule type" value="Genomic_DNA"/>
</dbReference>
<dbReference type="CDD" id="cd02440">
    <property type="entry name" value="AdoMet_MTases"/>
    <property type="match status" value="1"/>
</dbReference>
<feature type="domain" description="Methyltransferase" evidence="3">
    <location>
        <begin position="37"/>
        <end position="124"/>
    </location>
</feature>
<evidence type="ECO:0000313" key="6">
    <source>
        <dbReference type="Proteomes" id="UP000240400"/>
    </source>
</evidence>
<dbReference type="InterPro" id="IPR029063">
    <property type="entry name" value="SAM-dependent_MTases_sf"/>
</dbReference>
<dbReference type="Proteomes" id="UP000240400">
    <property type="component" value="Unassembled WGS sequence"/>
</dbReference>
<protein>
    <submittedName>
        <fullName evidence="5">Class I SAM-dependent methyltransferase</fullName>
    </submittedName>
</protein>
<dbReference type="Gene3D" id="2.20.25.110">
    <property type="entry name" value="S-adenosyl-L-methionine-dependent methyltransferases"/>
    <property type="match status" value="1"/>
</dbReference>
<dbReference type="OrthoDB" id="9811589at2"/>
<evidence type="ECO:0000256" key="1">
    <source>
        <dbReference type="ARBA" id="ARBA00022603"/>
    </source>
</evidence>
<dbReference type="Gene3D" id="3.40.50.150">
    <property type="entry name" value="Vaccinia Virus protein VP39"/>
    <property type="match status" value="1"/>
</dbReference>
<dbReference type="Pfam" id="PF13649">
    <property type="entry name" value="Methyltransf_25"/>
    <property type="match status" value="1"/>
</dbReference>
<reference evidence="5 6" key="1">
    <citation type="journal article" date="2016" name="Front. Microbiol.">
        <title>Comprehensive Phylogenetic Analysis of Bovine Non-aureus Staphylococci Species Based on Whole-Genome Sequencing.</title>
        <authorList>
            <person name="Naushad S."/>
            <person name="Barkema H.W."/>
            <person name="Luby C."/>
            <person name="Condas L.A."/>
            <person name="Nobrega D.B."/>
            <person name="Carson D.A."/>
            <person name="De Buck J."/>
        </authorList>
    </citation>
    <scope>NUCLEOTIDE SEQUENCE [LARGE SCALE GENOMIC DNA]</scope>
    <source>
        <strain evidence="5 6">SNUC 4337</strain>
    </source>
</reference>
<dbReference type="PANTHER" id="PTHR43861:SF1">
    <property type="entry name" value="TRANS-ACONITATE 2-METHYLTRANSFERASE"/>
    <property type="match status" value="1"/>
</dbReference>
<evidence type="ECO:0000256" key="2">
    <source>
        <dbReference type="ARBA" id="ARBA00022679"/>
    </source>
</evidence>
<name>A0A291JKD2_9STAP</name>
<keyword evidence="1 5" id="KW-0489">Methyltransferase</keyword>
<dbReference type="Proteomes" id="UP000664081">
    <property type="component" value="Unassembled WGS sequence"/>
</dbReference>
<keyword evidence="2 5" id="KW-0808">Transferase</keyword>
<evidence type="ECO:0000313" key="4">
    <source>
        <dbReference type="EMBL" id="MBO1226062.1"/>
    </source>
</evidence>
<dbReference type="RefSeq" id="WP_096809393.1">
    <property type="nucleotide sequence ID" value="NZ_CABIWM010000008.1"/>
</dbReference>